<dbReference type="Gene3D" id="3.40.50.300">
    <property type="entry name" value="P-loop containing nucleotide triphosphate hydrolases"/>
    <property type="match status" value="1"/>
</dbReference>
<dbReference type="GO" id="GO:0005525">
    <property type="term" value="F:GTP binding"/>
    <property type="evidence" value="ECO:0007669"/>
    <property type="project" value="InterPro"/>
</dbReference>
<feature type="region of interest" description="Disordered" evidence="1">
    <location>
        <begin position="1"/>
        <end position="61"/>
    </location>
</feature>
<dbReference type="SUPFAM" id="SSF52540">
    <property type="entry name" value="P-loop containing nucleoside triphosphate hydrolases"/>
    <property type="match status" value="1"/>
</dbReference>
<feature type="compositionally biased region" description="Low complexity" evidence="1">
    <location>
        <begin position="1"/>
        <end position="19"/>
    </location>
</feature>
<gene>
    <name evidence="2" type="primary">RAB34</name>
    <name evidence="2" type="ORF">SPIL2461_LOCUS6615</name>
</gene>
<reference evidence="2" key="1">
    <citation type="submission" date="2021-02" db="EMBL/GenBank/DDBJ databases">
        <authorList>
            <person name="Dougan E. K."/>
            <person name="Rhodes N."/>
            <person name="Thang M."/>
            <person name="Chan C."/>
        </authorList>
    </citation>
    <scope>NUCLEOTIDE SEQUENCE</scope>
</reference>
<proteinExistence type="predicted"/>
<protein>
    <submittedName>
        <fullName evidence="2">RAB34 protein</fullName>
    </submittedName>
</protein>
<dbReference type="GO" id="GO:0003924">
    <property type="term" value="F:GTPase activity"/>
    <property type="evidence" value="ECO:0007669"/>
    <property type="project" value="InterPro"/>
</dbReference>
<dbReference type="Proteomes" id="UP000649617">
    <property type="component" value="Unassembled WGS sequence"/>
</dbReference>
<evidence type="ECO:0000256" key="1">
    <source>
        <dbReference type="SAM" id="MobiDB-lite"/>
    </source>
</evidence>
<evidence type="ECO:0000313" key="2">
    <source>
        <dbReference type="EMBL" id="CAE7294208.1"/>
    </source>
</evidence>
<comment type="caution">
    <text evidence="2">The sequence shown here is derived from an EMBL/GenBank/DDBJ whole genome shotgun (WGS) entry which is preliminary data.</text>
</comment>
<organism evidence="2 3">
    <name type="scientific">Symbiodinium pilosum</name>
    <name type="common">Dinoflagellate</name>
    <dbReference type="NCBI Taxonomy" id="2952"/>
    <lineage>
        <taxon>Eukaryota</taxon>
        <taxon>Sar</taxon>
        <taxon>Alveolata</taxon>
        <taxon>Dinophyceae</taxon>
        <taxon>Suessiales</taxon>
        <taxon>Symbiodiniaceae</taxon>
        <taxon>Symbiodinium</taxon>
    </lineage>
</organism>
<accession>A0A812MZH9</accession>
<sequence length="269" mass="29109">MATGAAAASQRRASPGQRSFSQITTKCRADKHMTNQTNSNVETAKCGGWDGRGDPETDSGAHDWQAGLLVVGGPRSGKTWLVHRFCTGGVPDRLDKVPSLGTDMRVVRVQMRSTSLHTRGRLRVWEPSGFSRKQALGGYLKAAQAVIVTVDAAELEAPREAQRLLLDAAEYMRPGTILALCGLQIDRLSPAEMRRAACRLREVADMGRAEFGMCSALTGEGIAEFFCAVLAACQESSLDLPAAEPVLNRIAGTLTSTELLRTLLRRERL</sequence>
<name>A0A812MZH9_SYMPI</name>
<dbReference type="OrthoDB" id="446375at2759"/>
<dbReference type="Pfam" id="PF00071">
    <property type="entry name" value="Ras"/>
    <property type="match status" value="1"/>
</dbReference>
<feature type="compositionally biased region" description="Basic and acidic residues" evidence="1">
    <location>
        <begin position="51"/>
        <end position="61"/>
    </location>
</feature>
<evidence type="ECO:0000313" key="3">
    <source>
        <dbReference type="Proteomes" id="UP000649617"/>
    </source>
</evidence>
<dbReference type="EMBL" id="CAJNIZ010010125">
    <property type="protein sequence ID" value="CAE7294208.1"/>
    <property type="molecule type" value="Genomic_DNA"/>
</dbReference>
<dbReference type="AlphaFoldDB" id="A0A812MZH9"/>
<keyword evidence="3" id="KW-1185">Reference proteome</keyword>
<dbReference type="InterPro" id="IPR001806">
    <property type="entry name" value="Small_GTPase"/>
</dbReference>
<dbReference type="InterPro" id="IPR027417">
    <property type="entry name" value="P-loop_NTPase"/>
</dbReference>